<feature type="domain" description="Thiamine pyrophosphate enzyme N-terminal TPP-binding" evidence="13">
    <location>
        <begin position="45"/>
        <end position="155"/>
    </location>
</feature>
<dbReference type="InterPro" id="IPR000399">
    <property type="entry name" value="TPP-bd_CS"/>
</dbReference>
<dbReference type="GO" id="GO:0000287">
    <property type="term" value="F:magnesium ion binding"/>
    <property type="evidence" value="ECO:0007669"/>
    <property type="project" value="InterPro"/>
</dbReference>
<evidence type="ECO:0000256" key="2">
    <source>
        <dbReference type="ARBA" id="ARBA00007812"/>
    </source>
</evidence>
<comment type="catalytic activity">
    <reaction evidence="8">
        <text>an (R)-2-hydroxy-long-chain-fatty acyl-CoA = a long-chain fatty aldehyde + formyl-CoA</text>
        <dbReference type="Rhea" id="RHEA:67444"/>
        <dbReference type="ChEBI" id="CHEBI:17176"/>
        <dbReference type="ChEBI" id="CHEBI:57376"/>
        <dbReference type="ChEBI" id="CHEBI:170012"/>
        <dbReference type="EC" id="4.1.2.63"/>
    </reaction>
    <physiologicalReaction direction="left-to-right" evidence="8">
        <dbReference type="Rhea" id="RHEA:67445"/>
    </physiologicalReaction>
</comment>
<evidence type="ECO:0000259" key="11">
    <source>
        <dbReference type="Pfam" id="PF00205"/>
    </source>
</evidence>
<evidence type="ECO:0000256" key="5">
    <source>
        <dbReference type="ARBA" id="ARBA00023052"/>
    </source>
</evidence>
<protein>
    <recommendedName>
        <fullName evidence="9">2-hydroxyacyl-CoA lyase</fullName>
        <ecNumber evidence="9">4.1.2.63</ecNumber>
    </recommendedName>
</protein>
<evidence type="ECO:0000256" key="6">
    <source>
        <dbReference type="ARBA" id="ARBA00023239"/>
    </source>
</evidence>
<evidence type="ECO:0000256" key="10">
    <source>
        <dbReference type="RuleBase" id="RU362132"/>
    </source>
</evidence>
<feature type="domain" description="Thiamine pyrophosphate enzyme central" evidence="11">
    <location>
        <begin position="228"/>
        <end position="357"/>
    </location>
</feature>
<keyword evidence="6" id="KW-0456">Lyase</keyword>
<organism evidence="14 15">
    <name type="scientific">Blepharisma stoltei</name>
    <dbReference type="NCBI Taxonomy" id="1481888"/>
    <lineage>
        <taxon>Eukaryota</taxon>
        <taxon>Sar</taxon>
        <taxon>Alveolata</taxon>
        <taxon>Ciliophora</taxon>
        <taxon>Postciliodesmatophora</taxon>
        <taxon>Heterotrichea</taxon>
        <taxon>Heterotrichida</taxon>
        <taxon>Blepharismidae</taxon>
        <taxon>Blepharisma</taxon>
    </lineage>
</organism>
<dbReference type="CDD" id="cd02004">
    <property type="entry name" value="TPP_BZL_OCoD_HPCL"/>
    <property type="match status" value="1"/>
</dbReference>
<dbReference type="InterPro" id="IPR029061">
    <property type="entry name" value="THDP-binding"/>
</dbReference>
<dbReference type="GO" id="GO:0001561">
    <property type="term" value="P:fatty acid alpha-oxidation"/>
    <property type="evidence" value="ECO:0007669"/>
    <property type="project" value="TreeGrafter"/>
</dbReference>
<name>A0AAU9ITS2_9CILI</name>
<evidence type="ECO:0000256" key="9">
    <source>
        <dbReference type="ARBA" id="ARBA00044518"/>
    </source>
</evidence>
<dbReference type="PANTHER" id="PTHR43710:SF2">
    <property type="entry name" value="2-HYDROXYACYL-COA LYASE 1"/>
    <property type="match status" value="1"/>
</dbReference>
<keyword evidence="3" id="KW-0479">Metal-binding</keyword>
<dbReference type="FunFam" id="3.40.50.970:FF:000007">
    <property type="entry name" value="Acetolactate synthase"/>
    <property type="match status" value="1"/>
</dbReference>
<reference evidence="14" key="1">
    <citation type="submission" date="2021-09" db="EMBL/GenBank/DDBJ databases">
        <authorList>
            <consortium name="AG Swart"/>
            <person name="Singh M."/>
            <person name="Singh A."/>
            <person name="Seah K."/>
            <person name="Emmerich C."/>
        </authorList>
    </citation>
    <scope>NUCLEOTIDE SEQUENCE</scope>
    <source>
        <strain evidence="14">ATCC30299</strain>
    </source>
</reference>
<dbReference type="InterPro" id="IPR012001">
    <property type="entry name" value="Thiamin_PyroP_enz_TPP-bd_dom"/>
</dbReference>
<dbReference type="FunFam" id="3.40.50.1220:FF:000006">
    <property type="entry name" value="2-hydroxyacyl-CoA lyase 1"/>
    <property type="match status" value="1"/>
</dbReference>
<dbReference type="SUPFAM" id="SSF52467">
    <property type="entry name" value="DHS-like NAD/FAD-binding domain"/>
    <property type="match status" value="1"/>
</dbReference>
<dbReference type="AlphaFoldDB" id="A0AAU9ITS2"/>
<dbReference type="InterPro" id="IPR012000">
    <property type="entry name" value="Thiamin_PyroP_enz_cen_dom"/>
</dbReference>
<keyword evidence="4" id="KW-0460">Magnesium</keyword>
<evidence type="ECO:0000313" key="15">
    <source>
        <dbReference type="Proteomes" id="UP001162131"/>
    </source>
</evidence>
<accession>A0AAU9ITS2</accession>
<dbReference type="Gene3D" id="3.40.50.970">
    <property type="match status" value="2"/>
</dbReference>
<dbReference type="PANTHER" id="PTHR43710">
    <property type="entry name" value="2-HYDROXYACYL-COA LYASE"/>
    <property type="match status" value="1"/>
</dbReference>
<dbReference type="Proteomes" id="UP001162131">
    <property type="component" value="Unassembled WGS sequence"/>
</dbReference>
<dbReference type="PROSITE" id="PS00187">
    <property type="entry name" value="TPP_ENZYMES"/>
    <property type="match status" value="1"/>
</dbReference>
<evidence type="ECO:0000256" key="4">
    <source>
        <dbReference type="ARBA" id="ARBA00022842"/>
    </source>
</evidence>
<dbReference type="EC" id="4.1.2.63" evidence="9"/>
<dbReference type="Pfam" id="PF02776">
    <property type="entry name" value="TPP_enzyme_N"/>
    <property type="match status" value="1"/>
</dbReference>
<keyword evidence="15" id="KW-1185">Reference proteome</keyword>
<evidence type="ECO:0000259" key="13">
    <source>
        <dbReference type="Pfam" id="PF02776"/>
    </source>
</evidence>
<evidence type="ECO:0000259" key="12">
    <source>
        <dbReference type="Pfam" id="PF02775"/>
    </source>
</evidence>
<comment type="catalytic activity">
    <reaction evidence="7">
        <text>a 2-hydroxy-3-methyl fatty acyl-CoA = a 2-methyl-branched fatty aldehyde + formyl-CoA</text>
        <dbReference type="Rhea" id="RHEA:25375"/>
        <dbReference type="ChEBI" id="CHEBI:49188"/>
        <dbReference type="ChEBI" id="CHEBI:57376"/>
        <dbReference type="ChEBI" id="CHEBI:58783"/>
        <dbReference type="EC" id="4.1.2.63"/>
    </reaction>
    <physiologicalReaction direction="left-to-right" evidence="7">
        <dbReference type="Rhea" id="RHEA:25376"/>
    </physiologicalReaction>
</comment>
<feature type="domain" description="Thiamine pyrophosphate enzyme TPP-binding" evidence="12">
    <location>
        <begin position="418"/>
        <end position="564"/>
    </location>
</feature>
<dbReference type="GO" id="GO:0005777">
    <property type="term" value="C:peroxisome"/>
    <property type="evidence" value="ECO:0007669"/>
    <property type="project" value="TreeGrafter"/>
</dbReference>
<proteinExistence type="inferred from homology"/>
<evidence type="ECO:0000256" key="3">
    <source>
        <dbReference type="ARBA" id="ARBA00022723"/>
    </source>
</evidence>
<evidence type="ECO:0000256" key="8">
    <source>
        <dbReference type="ARBA" id="ARBA00044454"/>
    </source>
</evidence>
<evidence type="ECO:0000256" key="7">
    <source>
        <dbReference type="ARBA" id="ARBA00044451"/>
    </source>
</evidence>
<gene>
    <name evidence="14" type="ORF">BSTOLATCC_MIC14323</name>
</gene>
<comment type="similarity">
    <text evidence="2 10">Belongs to the TPP enzyme family.</text>
</comment>
<dbReference type="InterPro" id="IPR029035">
    <property type="entry name" value="DHS-like_NAD/FAD-binding_dom"/>
</dbReference>
<comment type="cofactor">
    <cofactor evidence="1">
        <name>thiamine diphosphate</name>
        <dbReference type="ChEBI" id="CHEBI:58937"/>
    </cofactor>
</comment>
<dbReference type="SUPFAM" id="SSF52518">
    <property type="entry name" value="Thiamin diphosphate-binding fold (THDP-binding)"/>
    <property type="match status" value="2"/>
</dbReference>
<dbReference type="GO" id="GO:0030976">
    <property type="term" value="F:thiamine pyrophosphate binding"/>
    <property type="evidence" value="ECO:0007669"/>
    <property type="project" value="InterPro"/>
</dbReference>
<keyword evidence="5 10" id="KW-0786">Thiamine pyrophosphate</keyword>
<dbReference type="InterPro" id="IPR045025">
    <property type="entry name" value="HACL1-like"/>
</dbReference>
<sequence>MHLFYSKNNFIYCWLVEMLVIEGQQSEFKTLLLCILIYKMSTNLIVAKALQSQGVKKCYGIMGFPIIEMAMTFHQEGIQWIAFRNEQGAAYAAGIEGYLTQRPGICATVSGPGFTNALSGLANARDNSWPMILISGSSEVAQLGRDAFQEFDQAEAAREFVKWSIRVTCLEMIPRVIERAFRISMSGRPGPVYIDLPADILRATIPEEPAYLPYFNKLLGPMGNPECIKEAILLLKNAKNPLVIVGKGVAYARAETSVNELISNTGLPYLPTPMGKGIIPDSSEFCVSPARSTVLGNADIILLLGARLNWILHFGLPPRFNPNVKFIQINIDPHQLSNNVRDAVSIHADLSLAIPQLIAGLGNWKFASQEWWAKINASIKKNNQLSQDFTNAPEFNYYNSLNKVNEFIRKDAILVIEGSNTMDIARTVVPSYLPRARLDAGSFGTMGVAIPACIAAKAINPDKEIFAIVGDSSFGFSAMEIETATRFKLDMLIVIINNNGIAFGVDSLPEDPKEIRPNALNPATQYEKLTEALGGIGYRAKNLKELEEVMKKATATKGVRVVNVCIDPNAGKKPQQHFWLSMPDPKL</sequence>
<comment type="caution">
    <text evidence="14">The sequence shown here is derived from an EMBL/GenBank/DDBJ whole genome shotgun (WGS) entry which is preliminary data.</text>
</comment>
<dbReference type="Pfam" id="PF02775">
    <property type="entry name" value="TPP_enzyme_C"/>
    <property type="match status" value="1"/>
</dbReference>
<dbReference type="CDD" id="cd07035">
    <property type="entry name" value="TPP_PYR_POX_like"/>
    <property type="match status" value="1"/>
</dbReference>
<dbReference type="InterPro" id="IPR011766">
    <property type="entry name" value="TPP_enzyme_TPP-bd"/>
</dbReference>
<dbReference type="EMBL" id="CAJZBQ010000014">
    <property type="protein sequence ID" value="CAG9315569.1"/>
    <property type="molecule type" value="Genomic_DNA"/>
</dbReference>
<evidence type="ECO:0000256" key="1">
    <source>
        <dbReference type="ARBA" id="ARBA00001964"/>
    </source>
</evidence>
<dbReference type="Pfam" id="PF00205">
    <property type="entry name" value="TPP_enzyme_M"/>
    <property type="match status" value="1"/>
</dbReference>
<dbReference type="Gene3D" id="3.40.50.1220">
    <property type="entry name" value="TPP-binding domain"/>
    <property type="match status" value="1"/>
</dbReference>
<evidence type="ECO:0000313" key="14">
    <source>
        <dbReference type="EMBL" id="CAG9315569.1"/>
    </source>
</evidence>
<dbReference type="GO" id="GO:0106359">
    <property type="term" value="F:2-hydroxyacyl-CoA lyase activity"/>
    <property type="evidence" value="ECO:0007669"/>
    <property type="project" value="UniProtKB-EC"/>
</dbReference>